<dbReference type="RefSeq" id="WP_173584763.1">
    <property type="nucleotide sequence ID" value="NZ_WOTB01000034.1"/>
</dbReference>
<evidence type="ECO:0000256" key="8">
    <source>
        <dbReference type="RuleBase" id="RU003793"/>
    </source>
</evidence>
<evidence type="ECO:0000256" key="5">
    <source>
        <dbReference type="ARBA" id="ARBA00022692"/>
    </source>
</evidence>
<keyword evidence="14" id="KW-1185">Reference proteome</keyword>
<evidence type="ECO:0000313" key="13">
    <source>
        <dbReference type="EMBL" id="NHN86415.1"/>
    </source>
</evidence>
<evidence type="ECO:0000259" key="11">
    <source>
        <dbReference type="Pfam" id="PF01478"/>
    </source>
</evidence>
<dbReference type="Pfam" id="PF06750">
    <property type="entry name" value="A24_N_bact"/>
    <property type="match status" value="1"/>
</dbReference>
<dbReference type="EC" id="2.1.1.-" evidence="9"/>
<name>A0ABX0JTW0_9PROT</name>
<gene>
    <name evidence="13" type="ORF">GOB93_17495</name>
</gene>
<keyword evidence="7 10" id="KW-0472">Membrane</keyword>
<evidence type="ECO:0000256" key="6">
    <source>
        <dbReference type="ARBA" id="ARBA00022989"/>
    </source>
</evidence>
<evidence type="ECO:0000256" key="9">
    <source>
        <dbReference type="RuleBase" id="RU003794"/>
    </source>
</evidence>
<evidence type="ECO:0000256" key="3">
    <source>
        <dbReference type="ARBA" id="ARBA00022475"/>
    </source>
</evidence>
<organism evidence="13 14">
    <name type="scientific">Acetobacter musti</name>
    <dbReference type="NCBI Taxonomy" id="864732"/>
    <lineage>
        <taxon>Bacteria</taxon>
        <taxon>Pseudomonadati</taxon>
        <taxon>Pseudomonadota</taxon>
        <taxon>Alphaproteobacteria</taxon>
        <taxon>Acetobacterales</taxon>
        <taxon>Acetobacteraceae</taxon>
        <taxon>Acetobacter</taxon>
    </lineage>
</organism>
<dbReference type="Gene3D" id="1.20.120.1220">
    <property type="match status" value="1"/>
</dbReference>
<feature type="transmembrane region" description="Helical" evidence="10">
    <location>
        <begin position="165"/>
        <end position="183"/>
    </location>
</feature>
<keyword evidence="9" id="KW-0378">Hydrolase</keyword>
<keyword evidence="9" id="KW-0645">Protease</keyword>
<evidence type="ECO:0000256" key="1">
    <source>
        <dbReference type="ARBA" id="ARBA00004429"/>
    </source>
</evidence>
<keyword evidence="3" id="KW-1003">Cell membrane</keyword>
<dbReference type="InterPro" id="IPR014032">
    <property type="entry name" value="Peptidase_A24A_bac"/>
</dbReference>
<keyword evidence="4" id="KW-0997">Cell inner membrane</keyword>
<comment type="caution">
    <text evidence="13">The sequence shown here is derived from an EMBL/GenBank/DDBJ whole genome shotgun (WGS) entry which is preliminary data.</text>
</comment>
<comment type="catalytic activity">
    <reaction evidence="9">
        <text>Typically cleaves a -Gly-|-Phe- bond to release an N-terminal, basic peptide of 5-8 residues from type IV prepilin, and then N-methylates the new N-terminal amino group, the methyl donor being S-adenosyl-L-methionine.</text>
        <dbReference type="EC" id="3.4.23.43"/>
    </reaction>
</comment>
<dbReference type="InterPro" id="IPR010627">
    <property type="entry name" value="Prepilin_pept_A24_N"/>
</dbReference>
<comment type="similarity">
    <text evidence="2 8">Belongs to the peptidase A24 family.</text>
</comment>
<keyword evidence="6 10" id="KW-1133">Transmembrane helix</keyword>
<dbReference type="EC" id="3.4.23.43" evidence="9"/>
<feature type="transmembrane region" description="Helical" evidence="10">
    <location>
        <begin position="6"/>
        <end position="23"/>
    </location>
</feature>
<keyword evidence="9" id="KW-0511">Multifunctional enzyme</keyword>
<dbReference type="PRINTS" id="PR00864">
    <property type="entry name" value="PREPILNPTASE"/>
</dbReference>
<dbReference type="InterPro" id="IPR000045">
    <property type="entry name" value="Prepilin_IV_endopep_pep"/>
</dbReference>
<comment type="function">
    <text evidence="9">Plays an essential role in type IV pili and type II pseudopili formation by proteolytically removing the leader sequence from substrate proteins and subsequently monomethylating the alpha-amino group of the newly exposed N-terminal phenylalanine.</text>
</comment>
<proteinExistence type="inferred from homology"/>
<dbReference type="PANTHER" id="PTHR30487:SF0">
    <property type="entry name" value="PREPILIN LEADER PEPTIDASE_N-METHYLTRANSFERASE-RELATED"/>
    <property type="match status" value="1"/>
</dbReference>
<accession>A0ABX0JTW0</accession>
<dbReference type="Proteomes" id="UP000635278">
    <property type="component" value="Unassembled WGS sequence"/>
</dbReference>
<comment type="subcellular location">
    <subcellularLocation>
        <location evidence="1">Cell inner membrane</location>
        <topology evidence="1">Multi-pass membrane protein</topology>
    </subcellularLocation>
    <subcellularLocation>
        <location evidence="9">Cell membrane</location>
        <topology evidence="9">Multi-pass membrane protein</topology>
    </subcellularLocation>
</comment>
<dbReference type="Pfam" id="PF01478">
    <property type="entry name" value="Peptidase_A24"/>
    <property type="match status" value="1"/>
</dbReference>
<evidence type="ECO:0000256" key="7">
    <source>
        <dbReference type="ARBA" id="ARBA00023136"/>
    </source>
</evidence>
<keyword evidence="9" id="KW-0489">Methyltransferase</keyword>
<feature type="transmembrane region" description="Helical" evidence="10">
    <location>
        <begin position="237"/>
        <end position="260"/>
    </location>
</feature>
<dbReference type="EMBL" id="WOTB01000034">
    <property type="protein sequence ID" value="NHN86415.1"/>
    <property type="molecule type" value="Genomic_DNA"/>
</dbReference>
<evidence type="ECO:0000256" key="10">
    <source>
        <dbReference type="SAM" id="Phobius"/>
    </source>
</evidence>
<keyword evidence="9" id="KW-0808">Transferase</keyword>
<evidence type="ECO:0000259" key="12">
    <source>
        <dbReference type="Pfam" id="PF06750"/>
    </source>
</evidence>
<dbReference type="InterPro" id="IPR050882">
    <property type="entry name" value="Prepilin_peptidase/N-MTase"/>
</dbReference>
<reference evidence="13 14" key="1">
    <citation type="journal article" date="2020" name="Int. J. Syst. Evol. Microbiol.">
        <title>Novel acetic acid bacteria from cider fermentations: Acetobacter conturbans sp. nov. and Acetobacter fallax sp. nov.</title>
        <authorList>
            <person name="Sombolestani A.S."/>
            <person name="Cleenwerck I."/>
            <person name="Cnockaert M."/>
            <person name="Borremans W."/>
            <person name="Wieme A.D."/>
            <person name="De Vuyst L."/>
            <person name="Vandamme P."/>
        </authorList>
    </citation>
    <scope>NUCLEOTIDE SEQUENCE [LARGE SCALE GENOMIC DNA]</scope>
    <source>
        <strain evidence="13 14">LMG 30640</strain>
    </source>
</reference>
<evidence type="ECO:0000256" key="4">
    <source>
        <dbReference type="ARBA" id="ARBA00022519"/>
    </source>
</evidence>
<feature type="transmembrane region" description="Helical" evidence="10">
    <location>
        <begin position="80"/>
        <end position="100"/>
    </location>
</feature>
<dbReference type="PANTHER" id="PTHR30487">
    <property type="entry name" value="TYPE 4 PREPILIN-LIKE PROTEINS LEADER PEPTIDE-PROCESSING ENZYME"/>
    <property type="match status" value="1"/>
</dbReference>
<keyword evidence="5 9" id="KW-0812">Transmembrane</keyword>
<protein>
    <recommendedName>
        <fullName evidence="9">Prepilin leader peptidase/N-methyltransferase</fullName>
        <ecNumber evidence="9">2.1.1.-</ecNumber>
        <ecNumber evidence="9">3.4.23.43</ecNumber>
    </recommendedName>
</protein>
<sequence length="263" mass="28164">MTLLFLVPFFLAPFIGSFLGVLIRRIPRGEPFATGRSHCEHCGTTLRPAEMIPVLSYCLQKGRCRHCGSRIDAQHLRVELAALGVPVSIVLCGLMMSFQHELPFDAIMPEPGVFLADCILGWGLLALSWIDLICLRLPDSLTLPLLLAGLAEGFIFHGPEGAYDRVLGCAAGWLIFTAIAWGYRRLRGRTGLGGGDVKLLAAGGAWLGVAPLPSVILLAAILGLIAAATTIFRSGRFSMTVVVPFGPCLAAAVWMARLVLSAE</sequence>
<feature type="transmembrane region" description="Helical" evidence="10">
    <location>
        <begin position="204"/>
        <end position="231"/>
    </location>
</feature>
<feature type="domain" description="Prepilin type IV endopeptidase peptidase" evidence="11">
    <location>
        <begin position="118"/>
        <end position="227"/>
    </location>
</feature>
<feature type="domain" description="Prepilin peptidase A24 N-terminal" evidence="12">
    <location>
        <begin position="13"/>
        <end position="85"/>
    </location>
</feature>
<evidence type="ECO:0000256" key="2">
    <source>
        <dbReference type="ARBA" id="ARBA00005801"/>
    </source>
</evidence>
<evidence type="ECO:0000313" key="14">
    <source>
        <dbReference type="Proteomes" id="UP000635278"/>
    </source>
</evidence>
<feature type="transmembrane region" description="Helical" evidence="10">
    <location>
        <begin position="112"/>
        <end position="134"/>
    </location>
</feature>